<proteinExistence type="predicted"/>
<keyword evidence="5" id="KW-1185">Reference proteome</keyword>
<evidence type="ECO:0000313" key="6">
    <source>
        <dbReference type="Proteomes" id="UP000517765"/>
    </source>
</evidence>
<feature type="transmembrane region" description="Helical" evidence="1">
    <location>
        <begin position="120"/>
        <end position="144"/>
    </location>
</feature>
<name>A0A5P0YTU1_9ACTN</name>
<dbReference type="EMBL" id="JABJXA010000019">
    <property type="protein sequence ID" value="MBB1258250.1"/>
    <property type="molecule type" value="Genomic_DNA"/>
</dbReference>
<keyword evidence="1" id="KW-1133">Transmembrane helix</keyword>
<organism evidence="4 5">
    <name type="scientific">Streptomyces alkaliterrae</name>
    <dbReference type="NCBI Taxonomy" id="2213162"/>
    <lineage>
        <taxon>Bacteria</taxon>
        <taxon>Bacillati</taxon>
        <taxon>Actinomycetota</taxon>
        <taxon>Actinomycetes</taxon>
        <taxon>Kitasatosporales</taxon>
        <taxon>Streptomycetaceae</taxon>
        <taxon>Streptomyces</taxon>
    </lineage>
</organism>
<evidence type="ECO:0000313" key="5">
    <source>
        <dbReference type="Proteomes" id="UP000320857"/>
    </source>
</evidence>
<comment type="caution">
    <text evidence="4">The sequence shown here is derived from an EMBL/GenBank/DDBJ whole genome shotgun (WGS) entry which is preliminary data.</text>
</comment>
<evidence type="ECO:0000313" key="2">
    <source>
        <dbReference type="EMBL" id="MBB1255767.1"/>
    </source>
</evidence>
<feature type="transmembrane region" description="Helical" evidence="1">
    <location>
        <begin position="151"/>
        <end position="174"/>
    </location>
</feature>
<reference evidence="6 7" key="2">
    <citation type="submission" date="2020-05" db="EMBL/GenBank/DDBJ databases">
        <title>Classification of alakaliphilic streptomycetes isolated from an alkaline soil next to Lonar Crater, India and a proposal for the recognition of Streptomyces alkaliterrae sp. nov.</title>
        <authorList>
            <person name="Golinska P."/>
        </authorList>
    </citation>
    <scope>NUCLEOTIDE SEQUENCE [LARGE SCALE GENOMIC DNA]</scope>
    <source>
        <strain evidence="7">OF3</strain>
        <strain evidence="6">OF8</strain>
    </source>
</reference>
<gene>
    <name evidence="4" type="ORF">FNX44_018025</name>
    <name evidence="2" type="ORF">H3146_20740</name>
    <name evidence="3" type="ORF">H3147_05335</name>
</gene>
<sequence>MTTGSDIRWEREEDDRWAANFEIQFRLEHRPPAGLTERILSEVHEMVTETGVPARELFGDARQYADSLAGERIDDSHVSKTNLAGDTAGGVLTTTLVYAGIVGCLLSLGRWLRANTAIEVSAASLVGVGSLVVAALTLCLAVALRTAGRRSAFAASTGTCLVSAAIGAAAFTALSQQVLFSLPVWVPLAVSGALTVAAHRLPDSTADEWLRPRRTQDGEAWLAHLEALLRGRHGLSAQAAREHVAEARAHLAETPGTTARKAFGDVEMYALGLGGGPRRTERVNRRKARLAVLSALLIAGLCVLKLTTYVAVGSFWFWFLAVAVAVWIAQAGLWLANRHQQAS</sequence>
<evidence type="ECO:0000313" key="7">
    <source>
        <dbReference type="Proteomes" id="UP000525686"/>
    </source>
</evidence>
<reference evidence="4 5" key="1">
    <citation type="submission" date="2019-10" db="EMBL/GenBank/DDBJ databases">
        <title>Streptomyces sp. nov., a novel actinobacterium isolated from alkaline environment.</title>
        <authorList>
            <person name="Golinska P."/>
        </authorList>
    </citation>
    <scope>NUCLEOTIDE SEQUENCE [LARGE SCALE GENOMIC DNA]</scope>
    <source>
        <strain evidence="4 5">OF1</strain>
    </source>
</reference>
<dbReference type="OrthoDB" id="4217222at2"/>
<keyword evidence="1" id="KW-0472">Membrane</keyword>
<dbReference type="Proteomes" id="UP000320857">
    <property type="component" value="Unassembled WGS sequence"/>
</dbReference>
<evidence type="ECO:0000313" key="3">
    <source>
        <dbReference type="EMBL" id="MBB1258250.1"/>
    </source>
</evidence>
<evidence type="ECO:0000256" key="1">
    <source>
        <dbReference type="SAM" id="Phobius"/>
    </source>
</evidence>
<protein>
    <submittedName>
        <fullName evidence="4">Uncharacterized protein</fullName>
    </submittedName>
</protein>
<dbReference type="AlphaFoldDB" id="A0A5P0YTU1"/>
<evidence type="ECO:0000313" key="4">
    <source>
        <dbReference type="EMBL" id="MQS03733.1"/>
    </source>
</evidence>
<feature type="transmembrane region" description="Helical" evidence="1">
    <location>
        <begin position="88"/>
        <end position="108"/>
    </location>
</feature>
<dbReference type="RefSeq" id="WP_143649299.1">
    <property type="nucleotide sequence ID" value="NZ_JABJWZ010000244.1"/>
</dbReference>
<feature type="transmembrane region" description="Helical" evidence="1">
    <location>
        <begin position="315"/>
        <end position="336"/>
    </location>
</feature>
<feature type="transmembrane region" description="Helical" evidence="1">
    <location>
        <begin position="180"/>
        <end position="201"/>
    </location>
</feature>
<reference evidence="2" key="3">
    <citation type="journal article" name="Syst. Appl. Microbiol.">
        <title>Streptomyces alkaliterrae sp. nov., isolated from an alkaline soil, and emended descriptions of Streptomyces alkaliphilus, Streptomyces calidiresistens and Streptomyces durbertensis.</title>
        <authorList>
            <person name="Swiecimska M."/>
            <person name="Golinska P."/>
            <person name="Nouioui I."/>
            <person name="Wypij M."/>
            <person name="Rai M."/>
            <person name="Sangal V."/>
            <person name="Goodfellow M."/>
        </authorList>
    </citation>
    <scope>NUCLEOTIDE SEQUENCE</scope>
    <source>
        <strain evidence="2">OF3</strain>
        <strain evidence="3">OF8</strain>
    </source>
</reference>
<keyword evidence="1" id="KW-0812">Transmembrane</keyword>
<dbReference type="EMBL" id="VJYK02000197">
    <property type="protein sequence ID" value="MQS03733.1"/>
    <property type="molecule type" value="Genomic_DNA"/>
</dbReference>
<dbReference type="EMBL" id="JABJWZ010000244">
    <property type="protein sequence ID" value="MBB1255767.1"/>
    <property type="molecule type" value="Genomic_DNA"/>
</dbReference>
<dbReference type="Proteomes" id="UP000517765">
    <property type="component" value="Unassembled WGS sequence"/>
</dbReference>
<feature type="transmembrane region" description="Helical" evidence="1">
    <location>
        <begin position="288"/>
        <end position="309"/>
    </location>
</feature>
<accession>A0A5P0YTU1</accession>
<dbReference type="Proteomes" id="UP000525686">
    <property type="component" value="Unassembled WGS sequence"/>
</dbReference>